<keyword evidence="2" id="KW-1185">Reference proteome</keyword>
<dbReference type="Proteomes" id="UP000027341">
    <property type="component" value="Unassembled WGS sequence"/>
</dbReference>
<proteinExistence type="predicted"/>
<dbReference type="STRING" id="28885.EI16_12270"/>
<dbReference type="AlphaFoldDB" id="A0A066ZMG7"/>
<sequence length="88" mass="10197">MMSSDPSYTVIILSQHGNEFRVDFPSKNEKWAFIQQYCPDIAELITNFTEVFGGEQKKIGFPHFMLKREFLKSIPVTTIDRQGNPIEI</sequence>
<name>A0A066ZMG7_HYDMR</name>
<gene>
    <name evidence="1" type="ORF">EI16_12270</name>
</gene>
<comment type="caution">
    <text evidence="1">The sequence shown here is derived from an EMBL/GenBank/DDBJ whole genome shotgun (WGS) entry which is preliminary data.</text>
</comment>
<evidence type="ECO:0000313" key="2">
    <source>
        <dbReference type="Proteomes" id="UP000027341"/>
    </source>
</evidence>
<accession>A0A066ZMG7</accession>
<protein>
    <submittedName>
        <fullName evidence="1">Uncharacterized protein</fullName>
    </submittedName>
</protein>
<reference evidence="1 2" key="1">
    <citation type="submission" date="2014-04" db="EMBL/GenBank/DDBJ databases">
        <title>Draft genome sequence of Hydrogenovibrio marinus MH-110, a model organism for aerobic H2 metabolism.</title>
        <authorList>
            <person name="Cha H.J."/>
            <person name="Jo B.H."/>
            <person name="Hwang B.H."/>
        </authorList>
    </citation>
    <scope>NUCLEOTIDE SEQUENCE [LARGE SCALE GENOMIC DNA]</scope>
    <source>
        <strain evidence="1 2">MH-110</strain>
    </source>
</reference>
<dbReference type="EMBL" id="JMIU01000002">
    <property type="protein sequence ID" value="KDN94667.1"/>
    <property type="molecule type" value="Genomic_DNA"/>
</dbReference>
<evidence type="ECO:0000313" key="1">
    <source>
        <dbReference type="EMBL" id="KDN94667.1"/>
    </source>
</evidence>
<organism evidence="1 2">
    <name type="scientific">Hydrogenovibrio marinus</name>
    <dbReference type="NCBI Taxonomy" id="28885"/>
    <lineage>
        <taxon>Bacteria</taxon>
        <taxon>Pseudomonadati</taxon>
        <taxon>Pseudomonadota</taxon>
        <taxon>Gammaproteobacteria</taxon>
        <taxon>Thiotrichales</taxon>
        <taxon>Piscirickettsiaceae</taxon>
        <taxon>Hydrogenovibrio</taxon>
    </lineage>
</organism>